<keyword evidence="8" id="KW-1185">Reference proteome</keyword>
<evidence type="ECO:0000256" key="2">
    <source>
        <dbReference type="ARBA" id="ARBA00022771"/>
    </source>
</evidence>
<sequence>MINDLPTLYDIVTESAWVQAKEKSSVSSNSSNKPLSTANAGGSESAEFSISMQTFYEERVSEVEDDDKGHGETLCTACGQYGSDEFWICCDICERWHHCKCVKIAPVDTIFFTKRGRLAF</sequence>
<dbReference type="Pfam" id="PF00628">
    <property type="entry name" value="PHD"/>
    <property type="match status" value="1"/>
</dbReference>
<dbReference type="EMBL" id="JABFAA010000010">
    <property type="protein sequence ID" value="MBA0693904.1"/>
    <property type="molecule type" value="Genomic_DNA"/>
</dbReference>
<dbReference type="InterPro" id="IPR019787">
    <property type="entry name" value="Znf_PHD-finger"/>
</dbReference>
<reference evidence="7 8" key="1">
    <citation type="journal article" date="2019" name="Genome Biol. Evol.">
        <title>Insights into the evolution of the New World diploid cottons (Gossypium, subgenus Houzingenia) based on genome sequencing.</title>
        <authorList>
            <person name="Grover C.E."/>
            <person name="Arick M.A. 2nd"/>
            <person name="Thrash A."/>
            <person name="Conover J.L."/>
            <person name="Sanders W.S."/>
            <person name="Peterson D.G."/>
            <person name="Frelichowski J.E."/>
            <person name="Scheffler J.A."/>
            <person name="Scheffler B.E."/>
            <person name="Wendel J.F."/>
        </authorList>
    </citation>
    <scope>NUCLEOTIDE SEQUENCE [LARGE SCALE GENOMIC DNA]</scope>
    <source>
        <strain evidence="7">185</strain>
        <tissue evidence="7">Leaf</tissue>
    </source>
</reference>
<evidence type="ECO:0000259" key="6">
    <source>
        <dbReference type="Pfam" id="PF00628"/>
    </source>
</evidence>
<dbReference type="GO" id="GO:0003712">
    <property type="term" value="F:transcription coregulator activity"/>
    <property type="evidence" value="ECO:0007669"/>
    <property type="project" value="TreeGrafter"/>
</dbReference>
<dbReference type="Gene3D" id="3.30.40.10">
    <property type="entry name" value="Zinc/RING finger domain, C3HC4 (zinc finger)"/>
    <property type="match status" value="1"/>
</dbReference>
<evidence type="ECO:0000256" key="5">
    <source>
        <dbReference type="SAM" id="MobiDB-lite"/>
    </source>
</evidence>
<name>A0A7J8Y4C8_GOSAI</name>
<dbReference type="PANTHER" id="PTHR12321">
    <property type="entry name" value="CPG BINDING PROTEIN"/>
    <property type="match status" value="1"/>
</dbReference>
<evidence type="ECO:0000313" key="8">
    <source>
        <dbReference type="Proteomes" id="UP000593577"/>
    </source>
</evidence>
<comment type="caution">
    <text evidence="7">The sequence shown here is derived from an EMBL/GenBank/DDBJ whole genome shotgun (WGS) entry which is preliminary data.</text>
</comment>
<keyword evidence="1 4" id="KW-0479">Metal-binding</keyword>
<comment type="subunit">
    <text evidence="4">Interacts with H3K4me3 and to a lesser extent with H3K4me2.</text>
</comment>
<dbReference type="GO" id="GO:0000976">
    <property type="term" value="F:transcription cis-regulatory region binding"/>
    <property type="evidence" value="ECO:0007669"/>
    <property type="project" value="TreeGrafter"/>
</dbReference>
<dbReference type="GO" id="GO:0005634">
    <property type="term" value="C:nucleus"/>
    <property type="evidence" value="ECO:0007669"/>
    <property type="project" value="UniProtKB-SubCell"/>
</dbReference>
<dbReference type="PANTHER" id="PTHR12321:SF172">
    <property type="entry name" value="PHD FINGER PROTEIN ALFIN-LIKE 9"/>
    <property type="match status" value="1"/>
</dbReference>
<dbReference type="InterPro" id="IPR011011">
    <property type="entry name" value="Znf_FYVE_PHD"/>
</dbReference>
<accession>A0A7J8Y4C8</accession>
<evidence type="ECO:0000256" key="1">
    <source>
        <dbReference type="ARBA" id="ARBA00022723"/>
    </source>
</evidence>
<keyword evidence="4" id="KW-0156">Chromatin regulator</keyword>
<evidence type="ECO:0000256" key="4">
    <source>
        <dbReference type="RuleBase" id="RU369089"/>
    </source>
</evidence>
<dbReference type="GO" id="GO:0006355">
    <property type="term" value="P:regulation of DNA-templated transcription"/>
    <property type="evidence" value="ECO:0007669"/>
    <property type="project" value="UniProtKB-UniRule"/>
</dbReference>
<keyword evidence="2 4" id="KW-0863">Zinc-finger</keyword>
<dbReference type="AlphaFoldDB" id="A0A7J8Y4C8"/>
<dbReference type="InterPro" id="IPR045104">
    <property type="entry name" value="Alfin"/>
</dbReference>
<keyword evidence="4" id="KW-0804">Transcription</keyword>
<evidence type="ECO:0000313" key="7">
    <source>
        <dbReference type="EMBL" id="MBA0693904.1"/>
    </source>
</evidence>
<dbReference type="GO" id="GO:0042393">
    <property type="term" value="F:histone binding"/>
    <property type="evidence" value="ECO:0007669"/>
    <property type="project" value="UniProtKB-UniRule"/>
</dbReference>
<comment type="subcellular location">
    <subcellularLocation>
        <location evidence="4">Nucleus</location>
    </subcellularLocation>
</comment>
<comment type="domain">
    <text evidence="4">The PHD-type zinc finger mediates the binding to H3K4me3.</text>
</comment>
<dbReference type="GO" id="GO:0006325">
    <property type="term" value="P:chromatin organization"/>
    <property type="evidence" value="ECO:0007669"/>
    <property type="project" value="UniProtKB-UniRule"/>
</dbReference>
<gene>
    <name evidence="7" type="ORF">Goari_004246</name>
</gene>
<feature type="domain" description="PHD-type" evidence="6">
    <location>
        <begin position="75"/>
        <end position="105"/>
    </location>
</feature>
<dbReference type="GO" id="GO:0008270">
    <property type="term" value="F:zinc ion binding"/>
    <property type="evidence" value="ECO:0007669"/>
    <property type="project" value="UniProtKB-KW"/>
</dbReference>
<evidence type="ECO:0000256" key="3">
    <source>
        <dbReference type="ARBA" id="ARBA00022833"/>
    </source>
</evidence>
<keyword evidence="4" id="KW-0805">Transcription regulation</keyword>
<keyword evidence="4" id="KW-0539">Nucleus</keyword>
<keyword evidence="3 4" id="KW-0862">Zinc</keyword>
<feature type="region of interest" description="Disordered" evidence="5">
    <location>
        <begin position="22"/>
        <end position="46"/>
    </location>
</feature>
<dbReference type="SUPFAM" id="SSF57903">
    <property type="entry name" value="FYVE/PHD zinc finger"/>
    <property type="match status" value="1"/>
</dbReference>
<feature type="compositionally biased region" description="Polar residues" evidence="5">
    <location>
        <begin position="33"/>
        <end position="46"/>
    </location>
</feature>
<dbReference type="InterPro" id="IPR013083">
    <property type="entry name" value="Znf_RING/FYVE/PHD"/>
</dbReference>
<protein>
    <recommendedName>
        <fullName evidence="4">PHD finger protein ALFIN-LIKE</fullName>
    </recommendedName>
</protein>
<comment type="function">
    <text evidence="4">Histone-binding component that specifically recognizes H3 tails trimethylated on 'Lys-4' (H3K4me3), which mark transcription start sites of virtually all active genes.</text>
</comment>
<proteinExistence type="inferred from homology"/>
<organism evidence="7 8">
    <name type="scientific">Gossypium aridum</name>
    <name type="common">American cotton</name>
    <name type="synonym">Erioxylum aridum</name>
    <dbReference type="NCBI Taxonomy" id="34290"/>
    <lineage>
        <taxon>Eukaryota</taxon>
        <taxon>Viridiplantae</taxon>
        <taxon>Streptophyta</taxon>
        <taxon>Embryophyta</taxon>
        <taxon>Tracheophyta</taxon>
        <taxon>Spermatophyta</taxon>
        <taxon>Magnoliopsida</taxon>
        <taxon>eudicotyledons</taxon>
        <taxon>Gunneridae</taxon>
        <taxon>Pentapetalae</taxon>
        <taxon>rosids</taxon>
        <taxon>malvids</taxon>
        <taxon>Malvales</taxon>
        <taxon>Malvaceae</taxon>
        <taxon>Malvoideae</taxon>
        <taxon>Gossypium</taxon>
    </lineage>
</organism>
<dbReference type="Proteomes" id="UP000593577">
    <property type="component" value="Unassembled WGS sequence"/>
</dbReference>
<comment type="similarity">
    <text evidence="4">Belongs to the Alfin family.</text>
</comment>